<dbReference type="Proteomes" id="UP000193006">
    <property type="component" value="Chromosome"/>
</dbReference>
<accession>A0A1X9MI02</accession>
<dbReference type="SUPFAM" id="SSF50104">
    <property type="entry name" value="Translation proteins SH3-like domain"/>
    <property type="match status" value="1"/>
</dbReference>
<reference evidence="1 2" key="1">
    <citation type="submission" date="2017-04" db="EMBL/GenBank/DDBJ databases">
        <title>Bacillus krulwichiae AM31D Genome sequencing and assembly.</title>
        <authorList>
            <person name="Krulwich T.A."/>
            <person name="Anastor L."/>
            <person name="Ehrlich R."/>
            <person name="Ehrlich G.D."/>
            <person name="Janto B."/>
        </authorList>
    </citation>
    <scope>NUCLEOTIDE SEQUENCE [LARGE SCALE GENOMIC DNA]</scope>
    <source>
        <strain evidence="1 2">AM31D</strain>
    </source>
</reference>
<dbReference type="AlphaFoldDB" id="A0A1X9MI02"/>
<dbReference type="KEGG" id="bkw:BkAM31D_21715"/>
<dbReference type="InterPro" id="IPR014722">
    <property type="entry name" value="Rib_uL2_dom2"/>
</dbReference>
<evidence type="ECO:0008006" key="3">
    <source>
        <dbReference type="Google" id="ProtNLM"/>
    </source>
</evidence>
<organism evidence="1 2">
    <name type="scientific">Halalkalibacter krulwichiae</name>
    <dbReference type="NCBI Taxonomy" id="199441"/>
    <lineage>
        <taxon>Bacteria</taxon>
        <taxon>Bacillati</taxon>
        <taxon>Bacillota</taxon>
        <taxon>Bacilli</taxon>
        <taxon>Bacillales</taxon>
        <taxon>Bacillaceae</taxon>
        <taxon>Halalkalibacter</taxon>
    </lineage>
</organism>
<dbReference type="Gene3D" id="2.30.30.30">
    <property type="match status" value="1"/>
</dbReference>
<dbReference type="EMBL" id="CP020814">
    <property type="protein sequence ID" value="ARK32260.1"/>
    <property type="molecule type" value="Genomic_DNA"/>
</dbReference>
<dbReference type="STRING" id="199441.BkAM31D_21715"/>
<name>A0A1X9MI02_9BACI</name>
<protein>
    <recommendedName>
        <fullName evidence="3">KOW domain-containing protein</fullName>
    </recommendedName>
</protein>
<sequence length="67" mass="7608">MSDVEEKSLIDVEVDDRIQVTKGEYKGEKASVINIYNNTIAVCFDTIKQKDGTSLRTVVKHDSYKKI</sequence>
<evidence type="ECO:0000313" key="2">
    <source>
        <dbReference type="Proteomes" id="UP000193006"/>
    </source>
</evidence>
<gene>
    <name evidence="1" type="ORF">BkAM31D_21715</name>
</gene>
<dbReference type="RefSeq" id="WP_066158326.1">
    <property type="nucleotide sequence ID" value="NZ_CP020814.1"/>
</dbReference>
<dbReference type="InterPro" id="IPR008991">
    <property type="entry name" value="Translation_prot_SH3-like_sf"/>
</dbReference>
<evidence type="ECO:0000313" key="1">
    <source>
        <dbReference type="EMBL" id="ARK32260.1"/>
    </source>
</evidence>
<keyword evidence="2" id="KW-1185">Reference proteome</keyword>
<proteinExistence type="predicted"/>